<proteinExistence type="predicted"/>
<dbReference type="GO" id="GO:0003677">
    <property type="term" value="F:DNA binding"/>
    <property type="evidence" value="ECO:0007669"/>
    <property type="project" value="UniProtKB-KW"/>
</dbReference>
<dbReference type="Proteomes" id="UP000595046">
    <property type="component" value="Chromosome"/>
</dbReference>
<evidence type="ECO:0000313" key="3">
    <source>
        <dbReference type="EMBL" id="QPP07435.1"/>
    </source>
</evidence>
<dbReference type="RefSeq" id="WP_197351236.1">
    <property type="nucleotide sequence ID" value="NZ_CP048882.1"/>
</dbReference>
<dbReference type="PANTHER" id="PTHR30204:SF98">
    <property type="entry name" value="HTH-TYPE TRANSCRIPTIONAL REGULATOR ADHR"/>
    <property type="match status" value="1"/>
</dbReference>
<dbReference type="EMBL" id="CP048882">
    <property type="protein sequence ID" value="QPP07435.1"/>
    <property type="molecule type" value="Genomic_DNA"/>
</dbReference>
<dbReference type="PROSITE" id="PS50937">
    <property type="entry name" value="HTH_MERR_2"/>
    <property type="match status" value="1"/>
</dbReference>
<dbReference type="CDD" id="cd01109">
    <property type="entry name" value="HTH_YyaN"/>
    <property type="match status" value="1"/>
</dbReference>
<keyword evidence="1" id="KW-0238">DNA-binding</keyword>
<sequence>MTTSERYVSIGEAARQSGLTVDTLRYYDREGLLGELPRDTGGRRRFDADALGLLDVLVALRRTGMPIEAVREFSRHSRSGNDATRAARLALLRSHGERVRADLRQLQADLELIEWKVAAYTAAENGEDPPPRKDQR</sequence>
<evidence type="ECO:0000259" key="2">
    <source>
        <dbReference type="PROSITE" id="PS50937"/>
    </source>
</evidence>
<dbReference type="SUPFAM" id="SSF46955">
    <property type="entry name" value="Putative DNA-binding domain"/>
    <property type="match status" value="1"/>
</dbReference>
<dbReference type="PROSITE" id="PS00552">
    <property type="entry name" value="HTH_MERR_1"/>
    <property type="match status" value="1"/>
</dbReference>
<reference evidence="4" key="1">
    <citation type="submission" date="2020-02" db="EMBL/GenBank/DDBJ databases">
        <title>Streptomyces sp. ASO4wet.</title>
        <authorList>
            <person name="Risdian C."/>
            <person name="Landwehr W."/>
            <person name="Schupp P."/>
            <person name="Wink J."/>
        </authorList>
    </citation>
    <scope>NUCLEOTIDE SEQUENCE [LARGE SCALE GENOMIC DNA]</scope>
    <source>
        <strain evidence="4">ASO4wet</strain>
    </source>
</reference>
<dbReference type="Pfam" id="PF13411">
    <property type="entry name" value="MerR_1"/>
    <property type="match status" value="1"/>
</dbReference>
<gene>
    <name evidence="3" type="ORF">G4Z16_14770</name>
</gene>
<dbReference type="PRINTS" id="PR00040">
    <property type="entry name" value="HTHMERR"/>
</dbReference>
<feature type="domain" description="HTH merR-type" evidence="2">
    <location>
        <begin position="7"/>
        <end position="76"/>
    </location>
</feature>
<organism evidence="3 4">
    <name type="scientific">Streptomyces bathyalis</name>
    <dbReference type="NCBI Taxonomy" id="2710756"/>
    <lineage>
        <taxon>Bacteria</taxon>
        <taxon>Bacillati</taxon>
        <taxon>Actinomycetota</taxon>
        <taxon>Actinomycetes</taxon>
        <taxon>Kitasatosporales</taxon>
        <taxon>Streptomycetaceae</taxon>
        <taxon>Streptomyces</taxon>
    </lineage>
</organism>
<evidence type="ECO:0000256" key="1">
    <source>
        <dbReference type="ARBA" id="ARBA00023125"/>
    </source>
</evidence>
<evidence type="ECO:0000313" key="4">
    <source>
        <dbReference type="Proteomes" id="UP000595046"/>
    </source>
</evidence>
<dbReference type="PANTHER" id="PTHR30204">
    <property type="entry name" value="REDOX-CYCLING DRUG-SENSING TRANSCRIPTIONAL ACTIVATOR SOXR"/>
    <property type="match status" value="1"/>
</dbReference>
<dbReference type="InterPro" id="IPR009061">
    <property type="entry name" value="DNA-bd_dom_put_sf"/>
</dbReference>
<name>A0A7T1WU23_9ACTN</name>
<accession>A0A7T1WU23</accession>
<dbReference type="GO" id="GO:0003700">
    <property type="term" value="F:DNA-binding transcription factor activity"/>
    <property type="evidence" value="ECO:0007669"/>
    <property type="project" value="InterPro"/>
</dbReference>
<keyword evidence="4" id="KW-1185">Reference proteome</keyword>
<dbReference type="InterPro" id="IPR000551">
    <property type="entry name" value="MerR-type_HTH_dom"/>
</dbReference>
<dbReference type="AlphaFoldDB" id="A0A7T1WU23"/>
<dbReference type="Gene3D" id="1.10.1660.10">
    <property type="match status" value="1"/>
</dbReference>
<dbReference type="KEGG" id="sbat:G4Z16_14770"/>
<protein>
    <submittedName>
        <fullName evidence="3">MerR family transcriptional regulator</fullName>
    </submittedName>
</protein>
<dbReference type="InterPro" id="IPR047057">
    <property type="entry name" value="MerR_fam"/>
</dbReference>
<dbReference type="SMART" id="SM00422">
    <property type="entry name" value="HTH_MERR"/>
    <property type="match status" value="1"/>
</dbReference>